<gene>
    <name evidence="3" type="ORF">A3B14_00840</name>
</gene>
<dbReference type="SUPFAM" id="SSF63817">
    <property type="entry name" value="Sortase"/>
    <property type="match status" value="1"/>
</dbReference>
<keyword evidence="2" id="KW-0472">Membrane</keyword>
<dbReference type="InterPro" id="IPR005754">
    <property type="entry name" value="Sortase"/>
</dbReference>
<comment type="caution">
    <text evidence="3">The sequence shown here is derived from an EMBL/GenBank/DDBJ whole genome shotgun (WGS) entry which is preliminary data.</text>
</comment>
<dbReference type="EMBL" id="MHWE01000024">
    <property type="protein sequence ID" value="OHB02973.1"/>
    <property type="molecule type" value="Genomic_DNA"/>
</dbReference>
<evidence type="ECO:0000313" key="3">
    <source>
        <dbReference type="EMBL" id="OHB02973.1"/>
    </source>
</evidence>
<evidence type="ECO:0000256" key="2">
    <source>
        <dbReference type="SAM" id="Phobius"/>
    </source>
</evidence>
<evidence type="ECO:0000313" key="4">
    <source>
        <dbReference type="Proteomes" id="UP000176800"/>
    </source>
</evidence>
<dbReference type="Proteomes" id="UP000176800">
    <property type="component" value="Unassembled WGS sequence"/>
</dbReference>
<dbReference type="AlphaFoldDB" id="A0A1G2U0H0"/>
<dbReference type="Pfam" id="PF04203">
    <property type="entry name" value="Sortase"/>
    <property type="match status" value="1"/>
</dbReference>
<reference evidence="3 4" key="1">
    <citation type="journal article" date="2016" name="Nat. Commun.">
        <title>Thousands of microbial genomes shed light on interconnected biogeochemical processes in an aquifer system.</title>
        <authorList>
            <person name="Anantharaman K."/>
            <person name="Brown C.T."/>
            <person name="Hug L.A."/>
            <person name="Sharon I."/>
            <person name="Castelle C.J."/>
            <person name="Probst A.J."/>
            <person name="Thomas B.C."/>
            <person name="Singh A."/>
            <person name="Wilkins M.J."/>
            <person name="Karaoz U."/>
            <person name="Brodie E.L."/>
            <person name="Williams K.H."/>
            <person name="Hubbard S.S."/>
            <person name="Banfield J.F."/>
        </authorList>
    </citation>
    <scope>NUCLEOTIDE SEQUENCE [LARGE SCALE GENOMIC DNA]</scope>
</reference>
<name>A0A1G2U0H0_9BACT</name>
<protein>
    <recommendedName>
        <fullName evidence="5">Sortase</fullName>
    </recommendedName>
</protein>
<keyword evidence="2" id="KW-1133">Transmembrane helix</keyword>
<accession>A0A1G2U0H0</accession>
<keyword evidence="1" id="KW-0378">Hydrolase</keyword>
<dbReference type="Gene3D" id="2.40.260.10">
    <property type="entry name" value="Sortase"/>
    <property type="match status" value="1"/>
</dbReference>
<feature type="transmembrane region" description="Helical" evidence="2">
    <location>
        <begin position="26"/>
        <end position="47"/>
    </location>
</feature>
<dbReference type="InterPro" id="IPR042001">
    <property type="entry name" value="Sortase_F"/>
</dbReference>
<sequence>MTIILTRKNFIKIAKKAKKFVLKNRYLVATNVVFVIALIIVIIILSASDRARALSMPSPDGEASARISSSTPEKIIIPAIGVDALIEDVGITRSGEMGTPDKYQNVGWYRYGPTPGSVGNSVMAGHLDRGDDSNPAVFHDLKNLKIDDDIYVISEGKRIQFKVREIGLVDYHDPPLERIFGTTTKVALNLITCDGIWIPEKKTYDERLVVYTEYVSSENLPQN</sequence>
<organism evidence="3 4">
    <name type="scientific">Candidatus Zambryskibacteria bacterium RIFCSPLOWO2_01_FULL_45_21</name>
    <dbReference type="NCBI Taxonomy" id="1802761"/>
    <lineage>
        <taxon>Bacteria</taxon>
        <taxon>Candidatus Zambryskiibacteriota</taxon>
    </lineage>
</organism>
<evidence type="ECO:0008006" key="5">
    <source>
        <dbReference type="Google" id="ProtNLM"/>
    </source>
</evidence>
<dbReference type="InterPro" id="IPR023365">
    <property type="entry name" value="Sortase_dom-sf"/>
</dbReference>
<evidence type="ECO:0000256" key="1">
    <source>
        <dbReference type="ARBA" id="ARBA00022801"/>
    </source>
</evidence>
<keyword evidence="2" id="KW-0812">Transmembrane</keyword>
<proteinExistence type="predicted"/>
<dbReference type="GO" id="GO:0016787">
    <property type="term" value="F:hydrolase activity"/>
    <property type="evidence" value="ECO:0007669"/>
    <property type="project" value="UniProtKB-KW"/>
</dbReference>
<dbReference type="CDD" id="cd05829">
    <property type="entry name" value="Sortase_F"/>
    <property type="match status" value="1"/>
</dbReference>